<evidence type="ECO:0000313" key="3">
    <source>
        <dbReference type="Proteomes" id="UP000704712"/>
    </source>
</evidence>
<name>A0A8S9U127_PHYIN</name>
<evidence type="ECO:0000256" key="1">
    <source>
        <dbReference type="SAM" id="MobiDB-lite"/>
    </source>
</evidence>
<proteinExistence type="predicted"/>
<dbReference type="Proteomes" id="UP000704712">
    <property type="component" value="Unassembled WGS sequence"/>
</dbReference>
<feature type="region of interest" description="Disordered" evidence="1">
    <location>
        <begin position="1"/>
        <end position="42"/>
    </location>
</feature>
<gene>
    <name evidence="2" type="ORF">GN958_ATG18201</name>
</gene>
<accession>A0A8S9U127</accession>
<organism evidence="2 3">
    <name type="scientific">Phytophthora infestans</name>
    <name type="common">Potato late blight agent</name>
    <name type="synonym">Botrytis infestans</name>
    <dbReference type="NCBI Taxonomy" id="4787"/>
    <lineage>
        <taxon>Eukaryota</taxon>
        <taxon>Sar</taxon>
        <taxon>Stramenopiles</taxon>
        <taxon>Oomycota</taxon>
        <taxon>Peronosporomycetes</taxon>
        <taxon>Peronosporales</taxon>
        <taxon>Peronosporaceae</taxon>
        <taxon>Phytophthora</taxon>
    </lineage>
</organism>
<evidence type="ECO:0000313" key="2">
    <source>
        <dbReference type="EMBL" id="KAF4132624.1"/>
    </source>
</evidence>
<dbReference type="AlphaFoldDB" id="A0A8S9U127"/>
<comment type="caution">
    <text evidence="2">The sequence shown here is derived from an EMBL/GenBank/DDBJ whole genome shotgun (WGS) entry which is preliminary data.</text>
</comment>
<reference evidence="2" key="1">
    <citation type="submission" date="2020-03" db="EMBL/GenBank/DDBJ databases">
        <title>Hybrid Assembly of Korean Phytophthora infestans isolates.</title>
        <authorList>
            <person name="Prokchorchik M."/>
            <person name="Lee Y."/>
            <person name="Seo J."/>
            <person name="Cho J.-H."/>
            <person name="Park Y.-E."/>
            <person name="Jang D.-C."/>
            <person name="Im J.-S."/>
            <person name="Choi J.-G."/>
            <person name="Park H.-J."/>
            <person name="Lee G.-B."/>
            <person name="Lee Y.-G."/>
            <person name="Hong S.-Y."/>
            <person name="Cho K."/>
            <person name="Sohn K.H."/>
        </authorList>
    </citation>
    <scope>NUCLEOTIDE SEQUENCE</scope>
    <source>
        <strain evidence="2">KR_2_A2</strain>
    </source>
</reference>
<dbReference type="EMBL" id="JAACNO010002520">
    <property type="protein sequence ID" value="KAF4132624.1"/>
    <property type="molecule type" value="Genomic_DNA"/>
</dbReference>
<sequence>MAPVPDVEPEAEDESASTIASMDPEPETNGADPEPGRRTTVGVANVGRGVPFLVTITLVDAGVFVTRRKAPPTTPLRYRAEKCALDAATWRMGERGHLDGDANGD</sequence>
<protein>
    <submittedName>
        <fullName evidence="2">Uncharacterized protein</fullName>
    </submittedName>
</protein>